<dbReference type="Proteomes" id="UP000030669">
    <property type="component" value="Unassembled WGS sequence"/>
</dbReference>
<dbReference type="OrthoDB" id="3229882at2759"/>
<dbReference type="GeneID" id="19306058"/>
<dbReference type="RefSeq" id="XP_007865561.1">
    <property type="nucleotide sequence ID" value="XM_007867370.1"/>
</dbReference>
<evidence type="ECO:0000256" key="1">
    <source>
        <dbReference type="SAM" id="MobiDB-lite"/>
    </source>
</evidence>
<dbReference type="OMA" id="CANCASW"/>
<evidence type="ECO:0000313" key="3">
    <source>
        <dbReference type="Proteomes" id="UP000030669"/>
    </source>
</evidence>
<sequence>IVNSLSPQEIHAQMMNPQSTFWKEMVDYLESVHQGEFIDKTMTEVQNDVAYAASDPDYKDPTQTLPEAPPYPCNHQPDVKCHNCTKCDTWWQSFKNNVNDLLYRSNIHSCGDHCTVKGECKAKFPRPYKTTVDEKVGYIILKKLETRLNTFTTTLTYLLRSNPDVTSLLSGTALKSVAAYVTDYITETPLKTYTIFQTICDVFNCQTTMIGGTLRDQEKARKLPTQIVNSLSVRMEMGAPMAAAYLLGNPDHYTSHRFRTVYWKSYSSEVLKDWDSTDLDQLAENDNPNPKDQVVVKRSREGYTAYTPIMDYIYRPKPFKDVCLYDWIHLSRKKLLPNIASNSDASQTGTAVEAQEDSRAKSLIHKT</sequence>
<dbReference type="HOGENOM" id="CLU_034012_1_1_1"/>
<dbReference type="KEGG" id="gtr:GLOTRDRAFT_41465"/>
<dbReference type="STRING" id="670483.S7RSP1"/>
<keyword evidence="3" id="KW-1185">Reference proteome</keyword>
<organism evidence="2 3">
    <name type="scientific">Gloeophyllum trabeum (strain ATCC 11539 / FP-39264 / Madison 617)</name>
    <name type="common">Brown rot fungus</name>
    <dbReference type="NCBI Taxonomy" id="670483"/>
    <lineage>
        <taxon>Eukaryota</taxon>
        <taxon>Fungi</taxon>
        <taxon>Dikarya</taxon>
        <taxon>Basidiomycota</taxon>
        <taxon>Agaricomycotina</taxon>
        <taxon>Agaricomycetes</taxon>
        <taxon>Gloeophyllales</taxon>
        <taxon>Gloeophyllaceae</taxon>
        <taxon>Gloeophyllum</taxon>
    </lineage>
</organism>
<proteinExistence type="predicted"/>
<feature type="non-terminal residue" evidence="2">
    <location>
        <position position="1"/>
    </location>
</feature>
<evidence type="ECO:0000313" key="2">
    <source>
        <dbReference type="EMBL" id="EPQ56049.1"/>
    </source>
</evidence>
<accession>S7RSP1</accession>
<dbReference type="AlphaFoldDB" id="S7RSP1"/>
<protein>
    <submittedName>
        <fullName evidence="2">Uncharacterized protein</fullName>
    </submittedName>
</protein>
<reference evidence="2 3" key="1">
    <citation type="journal article" date="2012" name="Science">
        <title>The Paleozoic origin of enzymatic lignin decomposition reconstructed from 31 fungal genomes.</title>
        <authorList>
            <person name="Floudas D."/>
            <person name="Binder M."/>
            <person name="Riley R."/>
            <person name="Barry K."/>
            <person name="Blanchette R.A."/>
            <person name="Henrissat B."/>
            <person name="Martinez A.T."/>
            <person name="Otillar R."/>
            <person name="Spatafora J.W."/>
            <person name="Yadav J.S."/>
            <person name="Aerts A."/>
            <person name="Benoit I."/>
            <person name="Boyd A."/>
            <person name="Carlson A."/>
            <person name="Copeland A."/>
            <person name="Coutinho P.M."/>
            <person name="de Vries R.P."/>
            <person name="Ferreira P."/>
            <person name="Findley K."/>
            <person name="Foster B."/>
            <person name="Gaskell J."/>
            <person name="Glotzer D."/>
            <person name="Gorecki P."/>
            <person name="Heitman J."/>
            <person name="Hesse C."/>
            <person name="Hori C."/>
            <person name="Igarashi K."/>
            <person name="Jurgens J.A."/>
            <person name="Kallen N."/>
            <person name="Kersten P."/>
            <person name="Kohler A."/>
            <person name="Kuees U."/>
            <person name="Kumar T.K.A."/>
            <person name="Kuo A."/>
            <person name="LaButti K."/>
            <person name="Larrondo L.F."/>
            <person name="Lindquist E."/>
            <person name="Ling A."/>
            <person name="Lombard V."/>
            <person name="Lucas S."/>
            <person name="Lundell T."/>
            <person name="Martin R."/>
            <person name="McLaughlin D.J."/>
            <person name="Morgenstern I."/>
            <person name="Morin E."/>
            <person name="Murat C."/>
            <person name="Nagy L.G."/>
            <person name="Nolan M."/>
            <person name="Ohm R.A."/>
            <person name="Patyshakuliyeva A."/>
            <person name="Rokas A."/>
            <person name="Ruiz-Duenas F.J."/>
            <person name="Sabat G."/>
            <person name="Salamov A."/>
            <person name="Samejima M."/>
            <person name="Schmutz J."/>
            <person name="Slot J.C."/>
            <person name="St John F."/>
            <person name="Stenlid J."/>
            <person name="Sun H."/>
            <person name="Sun S."/>
            <person name="Syed K."/>
            <person name="Tsang A."/>
            <person name="Wiebenga A."/>
            <person name="Young D."/>
            <person name="Pisabarro A."/>
            <person name="Eastwood D.C."/>
            <person name="Martin F."/>
            <person name="Cullen D."/>
            <person name="Grigoriev I.V."/>
            <person name="Hibbett D.S."/>
        </authorList>
    </citation>
    <scope>NUCLEOTIDE SEQUENCE [LARGE SCALE GENOMIC DNA]</scope>
    <source>
        <strain evidence="2 3">ATCC 11539</strain>
    </source>
</reference>
<gene>
    <name evidence="2" type="ORF">GLOTRDRAFT_41465</name>
</gene>
<dbReference type="eggNOG" id="ENOG502SK3Y">
    <property type="taxonomic scope" value="Eukaryota"/>
</dbReference>
<feature type="region of interest" description="Disordered" evidence="1">
    <location>
        <begin position="342"/>
        <end position="367"/>
    </location>
</feature>
<name>S7RSP1_GLOTA</name>
<dbReference type="EMBL" id="KB469301">
    <property type="protein sequence ID" value="EPQ56049.1"/>
    <property type="molecule type" value="Genomic_DNA"/>
</dbReference>